<keyword evidence="4" id="KW-1185">Reference proteome</keyword>
<evidence type="ECO:0000256" key="1">
    <source>
        <dbReference type="SAM" id="MobiDB-lite"/>
    </source>
</evidence>
<proteinExistence type="predicted"/>
<dbReference type="Proteomes" id="UP000515317">
    <property type="component" value="Chromosome"/>
</dbReference>
<evidence type="ECO:0000313" key="4">
    <source>
        <dbReference type="Proteomes" id="UP000515317"/>
    </source>
</evidence>
<gene>
    <name evidence="3" type="ORF">IZ6_08390</name>
</gene>
<name>A0A6S6QIN4_9HYPH</name>
<sequence>MDGMSLKEIQKLPPAKTPAFAVGAGALGILALGAVALGSIAIGALAIRRARVKSLVIDELTVRRLNVLEEISQTRRPPYAPRAQARAAGISSGKTSQAKRRSQGR</sequence>
<feature type="region of interest" description="Disordered" evidence="1">
    <location>
        <begin position="75"/>
        <end position="105"/>
    </location>
</feature>
<dbReference type="AlphaFoldDB" id="A0A6S6QIN4"/>
<accession>A0A6S6QIN4</accession>
<dbReference type="KEGG" id="tso:IZ6_08390"/>
<feature type="transmembrane region" description="Helical" evidence="2">
    <location>
        <begin position="20"/>
        <end position="47"/>
    </location>
</feature>
<dbReference type="EMBL" id="AP023361">
    <property type="protein sequence ID" value="BCJ90104.1"/>
    <property type="molecule type" value="Genomic_DNA"/>
</dbReference>
<keyword evidence="2" id="KW-1133">Transmembrane helix</keyword>
<feature type="compositionally biased region" description="Low complexity" evidence="1">
    <location>
        <begin position="75"/>
        <end position="88"/>
    </location>
</feature>
<keyword evidence="2" id="KW-0472">Membrane</keyword>
<evidence type="ECO:0000256" key="2">
    <source>
        <dbReference type="SAM" id="Phobius"/>
    </source>
</evidence>
<keyword evidence="2" id="KW-0812">Transmembrane</keyword>
<reference evidence="3 4" key="1">
    <citation type="submission" date="2020-08" db="EMBL/GenBank/DDBJ databases">
        <title>Genome sequence of Rhizobiales bacterium strain IZ6.</title>
        <authorList>
            <person name="Nakai R."/>
            <person name="Naganuma T."/>
        </authorList>
    </citation>
    <scope>NUCLEOTIDE SEQUENCE [LARGE SCALE GENOMIC DNA]</scope>
    <source>
        <strain evidence="3 4">IZ6</strain>
    </source>
</reference>
<organism evidence="3 4">
    <name type="scientific">Terrihabitans soli</name>
    <dbReference type="NCBI Taxonomy" id="708113"/>
    <lineage>
        <taxon>Bacteria</taxon>
        <taxon>Pseudomonadati</taxon>
        <taxon>Pseudomonadota</taxon>
        <taxon>Alphaproteobacteria</taxon>
        <taxon>Hyphomicrobiales</taxon>
        <taxon>Terrihabitans</taxon>
    </lineage>
</organism>
<protein>
    <submittedName>
        <fullName evidence="3">Uncharacterized protein</fullName>
    </submittedName>
</protein>
<evidence type="ECO:0000313" key="3">
    <source>
        <dbReference type="EMBL" id="BCJ90104.1"/>
    </source>
</evidence>